<evidence type="ECO:0000259" key="2">
    <source>
        <dbReference type="Pfam" id="PF02397"/>
    </source>
</evidence>
<feature type="domain" description="Bacterial sugar transferase" evidence="2">
    <location>
        <begin position="319"/>
        <end position="462"/>
    </location>
</feature>
<reference evidence="3 4" key="1">
    <citation type="submission" date="2017-10" db="EMBL/GenBank/DDBJ databases">
        <title>Novel microbial diversity and functional potential in the marine mammal oral microbiome.</title>
        <authorList>
            <person name="Dudek N.K."/>
            <person name="Sun C.L."/>
            <person name="Burstein D."/>
            <person name="Kantor R.S."/>
            <person name="Aliaga Goltsman D.S."/>
            <person name="Bik E.M."/>
            <person name="Thomas B.C."/>
            <person name="Banfield J.F."/>
            <person name="Relman D.A."/>
        </authorList>
    </citation>
    <scope>NUCLEOTIDE SEQUENCE [LARGE SCALE GENOMIC DNA]</scope>
    <source>
        <strain evidence="3">DOLZORAL124_49_17</strain>
    </source>
</reference>
<accession>A0A2G6E531</accession>
<evidence type="ECO:0000256" key="1">
    <source>
        <dbReference type="ARBA" id="ARBA00006464"/>
    </source>
</evidence>
<dbReference type="PANTHER" id="PTHR30576:SF20">
    <property type="entry name" value="QUINOVOSAMINEPHOSPHOTRANSFERAE-RELATED"/>
    <property type="match status" value="1"/>
</dbReference>
<proteinExistence type="inferred from homology"/>
<dbReference type="EMBL" id="PDPS01000028">
    <property type="protein sequence ID" value="PID57183.1"/>
    <property type="molecule type" value="Genomic_DNA"/>
</dbReference>
<sequence>MKTSLLKKIRTLFAIKSCTKSIHDYVHAMIGESRHSPYYEENKRLILEKILSLIDLLEELLHPDSPAPELLDYEDLSPEEVDLSLSELLVMFRQTIQKLQKTPLEVQEDALDILYSYFIEQQGLYDLIFVTHESRLSTQQLSLTAISDYQKRYLQLDEVIENDPLIQEYRTIPYKFLMKMSVGHHLHVILFDLLPRFVGTKLKECFRRTPACRRTLDPTAIGSVDELRQILKKHPLTESSKVYVAIHRHFMRVADIIFARIALKCGHPLFELLILAIWIQTVKDHIVPQKHRTEWQVEHLDADGEDPEKNAGAERIKMSSAFFMQPRITFRLQRFLIFKIRTMTVGDVVRATELGNWMRKNSPDEFLQFFNVALGDMGGLGIRTMPEHEILADQDTQWLTGALMSFIPGGMTSPGSISMRKTNYGLTKSQQLQQEILFYDPRFKGSTGFIADLRIMLGSLGVMNKGRIGKALEATESFKGRDRGV</sequence>
<comment type="caution">
    <text evidence="3">The sequence shown here is derived from an EMBL/GenBank/DDBJ whole genome shotgun (WGS) entry which is preliminary data.</text>
</comment>
<dbReference type="Proteomes" id="UP000229740">
    <property type="component" value="Unassembled WGS sequence"/>
</dbReference>
<dbReference type="PANTHER" id="PTHR30576">
    <property type="entry name" value="COLANIC BIOSYNTHESIS UDP-GLUCOSE LIPID CARRIER TRANSFERASE"/>
    <property type="match status" value="1"/>
</dbReference>
<gene>
    <name evidence="3" type="ORF">CSB45_08110</name>
</gene>
<protein>
    <recommendedName>
        <fullName evidence="2">Bacterial sugar transferase domain-containing protein</fullName>
    </recommendedName>
</protein>
<name>A0A2G6E531_9BACT</name>
<evidence type="ECO:0000313" key="3">
    <source>
        <dbReference type="EMBL" id="PID57183.1"/>
    </source>
</evidence>
<evidence type="ECO:0000313" key="4">
    <source>
        <dbReference type="Proteomes" id="UP000229740"/>
    </source>
</evidence>
<dbReference type="AlphaFoldDB" id="A0A2G6E531"/>
<organism evidence="3 4">
    <name type="scientific">candidate division KSB3 bacterium</name>
    <dbReference type="NCBI Taxonomy" id="2044937"/>
    <lineage>
        <taxon>Bacteria</taxon>
        <taxon>candidate division KSB3</taxon>
    </lineage>
</organism>
<comment type="similarity">
    <text evidence="1">Belongs to the bacterial sugar transferase family.</text>
</comment>
<dbReference type="GO" id="GO:0016780">
    <property type="term" value="F:phosphotransferase activity, for other substituted phosphate groups"/>
    <property type="evidence" value="ECO:0007669"/>
    <property type="project" value="TreeGrafter"/>
</dbReference>
<dbReference type="InterPro" id="IPR003362">
    <property type="entry name" value="Bact_transf"/>
</dbReference>
<dbReference type="Pfam" id="PF02397">
    <property type="entry name" value="Bac_transf"/>
    <property type="match status" value="1"/>
</dbReference>